<feature type="compositionally biased region" description="Low complexity" evidence="1">
    <location>
        <begin position="66"/>
        <end position="76"/>
    </location>
</feature>
<comment type="caution">
    <text evidence="2">The sequence shown here is derived from an EMBL/GenBank/DDBJ whole genome shotgun (WGS) entry which is preliminary data.</text>
</comment>
<protein>
    <submittedName>
        <fullName evidence="2">Uncharacterized protein</fullName>
    </submittedName>
</protein>
<evidence type="ECO:0000313" key="2">
    <source>
        <dbReference type="EMBL" id="TBH16521.1"/>
    </source>
</evidence>
<dbReference type="AlphaFoldDB" id="A0A4Q9AXX6"/>
<evidence type="ECO:0000256" key="1">
    <source>
        <dbReference type="SAM" id="MobiDB-lite"/>
    </source>
</evidence>
<organism evidence="2 3">
    <name type="scientific">Thermus thermamylovorans</name>
    <dbReference type="NCBI Taxonomy" id="2509362"/>
    <lineage>
        <taxon>Bacteria</taxon>
        <taxon>Thermotogati</taxon>
        <taxon>Deinococcota</taxon>
        <taxon>Deinococci</taxon>
        <taxon>Thermales</taxon>
        <taxon>Thermaceae</taxon>
        <taxon>Thermus</taxon>
    </lineage>
</organism>
<proteinExistence type="predicted"/>
<sequence>MERQGHGFSALHGKEAPLLRTRCPAEEPLLPCEAHRERVGEGFTLLPLGSPLRPGIRGYAPPGPDPRAAGPWALEG</sequence>
<accession>A0A4Q9AXX6</accession>
<dbReference type="RefSeq" id="WP_130842540.1">
    <property type="nucleotide sequence ID" value="NZ_SIJL01000018.1"/>
</dbReference>
<name>A0A4Q9AXX6_9DEIN</name>
<evidence type="ECO:0000313" key="3">
    <source>
        <dbReference type="Proteomes" id="UP000292858"/>
    </source>
</evidence>
<keyword evidence="3" id="KW-1185">Reference proteome</keyword>
<reference evidence="2 3" key="1">
    <citation type="submission" date="2019-02" db="EMBL/GenBank/DDBJ databases">
        <title>Thermus sp. a novel from hot spring.</title>
        <authorList>
            <person name="Zhao Z."/>
        </authorList>
    </citation>
    <scope>NUCLEOTIDE SEQUENCE [LARGE SCALE GENOMIC DNA]</scope>
    <source>
        <strain evidence="2 3">CFH 72773T</strain>
    </source>
</reference>
<dbReference type="Proteomes" id="UP000292858">
    <property type="component" value="Unassembled WGS sequence"/>
</dbReference>
<gene>
    <name evidence="2" type="ORF">ETP66_10355</name>
</gene>
<dbReference type="EMBL" id="SIJL01000018">
    <property type="protein sequence ID" value="TBH16521.1"/>
    <property type="molecule type" value="Genomic_DNA"/>
</dbReference>
<feature type="region of interest" description="Disordered" evidence="1">
    <location>
        <begin position="51"/>
        <end position="76"/>
    </location>
</feature>